<evidence type="ECO:0000259" key="10">
    <source>
        <dbReference type="PROSITE" id="PS50110"/>
    </source>
</evidence>
<sequence>MTSPFESAHAQHSDAEGKVGSRRNQELESVIEALQYENEKLKKTNQVLIERVEQGWANHGDAYRSFQNAALLADKVKDRTIKLRKTLYKLEEANQNLSLTRLEFAHSRQRLLDTIESISDAIVLFDKDRRLVLGNSHFYDFWRGTGANFEVGTTTFRELSLMAVEHGIFDPHGKPFEKLVARGDGNRDSVIRLADGRWLQVSERPTADDGLVVVYSDITRLKENEIARQEKVLAEQNRVLQSMIANLPLGVLLVNASHQVEAWNQLLIELTGLAPESVAKGANFHDMFSGTALEGISYSPDTLADRGQRSLFQTEELLDDGRVIAIKSHLIPGGGFVNTYQDVTQQRRTAEALKNAYQHMEKRVHERTVELSALNHKLRNEIEERAQVEDSLLVAKREAEAANTSKTKFITAASHDLLQPLNAARLFATALMDYELPVQARQLANSLSYSLADVESLLGTLVDISKLEAGIVEPVREAFCVNTLINNLAKEFQQQARSNQLGFDYIEANVTVYSDSQLLARILRNFLSNSLRYTDRGRILLGCRRRTDYVEIQVWDTGIGVPEDQLEEIFREFKRINGETRREDKGLGLGLAIVDKLSGVLGHDIKITSELGKGSMFSVCVPYADARQQQCSSEQQASAVGGNHLSGCSVLVVDNDRSICLGMSAVLESWGCKVRTAQSLKDLVDRDVLSPEPDVLILDYHLDDDTTGLDAEAMISLRLGHRIPSLFITANYSNELRQLVKEQGFHLLNKPIKPLKLKSVLAYLLSQKGDAVEAG</sequence>
<keyword evidence="3 6" id="KW-0597">Phosphoprotein</keyword>
<keyword evidence="4" id="KW-0808">Transferase</keyword>
<dbReference type="Pfam" id="PF12860">
    <property type="entry name" value="PAS_7"/>
    <property type="match status" value="2"/>
</dbReference>
<dbReference type="NCBIfam" id="NF041832">
    <property type="entry name" value="near_NosP_CTERM"/>
    <property type="match status" value="1"/>
</dbReference>
<evidence type="ECO:0000256" key="1">
    <source>
        <dbReference type="ARBA" id="ARBA00000085"/>
    </source>
</evidence>
<feature type="coiled-coil region" evidence="7">
    <location>
        <begin position="343"/>
        <end position="398"/>
    </location>
</feature>
<evidence type="ECO:0000313" key="12">
    <source>
        <dbReference type="Proteomes" id="UP000596063"/>
    </source>
</evidence>
<dbReference type="Proteomes" id="UP000596063">
    <property type="component" value="Chromosome"/>
</dbReference>
<keyword evidence="7" id="KW-0175">Coiled coil</keyword>
<dbReference type="KEGG" id="snan:I6N98_16305"/>
<dbReference type="PANTHER" id="PTHR43047:SF9">
    <property type="entry name" value="HISTIDINE KINASE"/>
    <property type="match status" value="1"/>
</dbReference>
<gene>
    <name evidence="11" type="ORF">I6N98_16305</name>
</gene>
<dbReference type="InterPro" id="IPR003661">
    <property type="entry name" value="HisK_dim/P_dom"/>
</dbReference>
<evidence type="ECO:0000256" key="8">
    <source>
        <dbReference type="SAM" id="MobiDB-lite"/>
    </source>
</evidence>
<evidence type="ECO:0000313" key="11">
    <source>
        <dbReference type="EMBL" id="QQD17882.1"/>
    </source>
</evidence>
<dbReference type="InterPro" id="IPR001789">
    <property type="entry name" value="Sig_transdc_resp-reg_receiver"/>
</dbReference>
<dbReference type="SUPFAM" id="SSF52172">
    <property type="entry name" value="CheY-like"/>
    <property type="match status" value="1"/>
</dbReference>
<dbReference type="CDD" id="cd00082">
    <property type="entry name" value="HisKA"/>
    <property type="match status" value="1"/>
</dbReference>
<reference evidence="11 12" key="1">
    <citation type="submission" date="2020-12" db="EMBL/GenBank/DDBJ databases">
        <authorList>
            <person name="Shan Y."/>
        </authorList>
    </citation>
    <scope>NUCLEOTIDE SEQUENCE [LARGE SCALE GENOMIC DNA]</scope>
    <source>
        <strain evidence="12">csc3.9</strain>
    </source>
</reference>
<proteinExistence type="predicted"/>
<dbReference type="GO" id="GO:0005886">
    <property type="term" value="C:plasma membrane"/>
    <property type="evidence" value="ECO:0007669"/>
    <property type="project" value="TreeGrafter"/>
</dbReference>
<keyword evidence="5" id="KW-0418">Kinase</keyword>
<keyword evidence="12" id="KW-1185">Reference proteome</keyword>
<comment type="catalytic activity">
    <reaction evidence="1">
        <text>ATP + protein L-histidine = ADP + protein N-phospho-L-histidine.</text>
        <dbReference type="EC" id="2.7.13.3"/>
    </reaction>
</comment>
<dbReference type="CDD" id="cd00156">
    <property type="entry name" value="REC"/>
    <property type="match status" value="1"/>
</dbReference>
<dbReference type="AlphaFoldDB" id="A0A7T4R088"/>
<evidence type="ECO:0000256" key="5">
    <source>
        <dbReference type="ARBA" id="ARBA00022777"/>
    </source>
</evidence>
<dbReference type="InterPro" id="IPR011006">
    <property type="entry name" value="CheY-like_superfamily"/>
</dbReference>
<dbReference type="PROSITE" id="PS50110">
    <property type="entry name" value="RESPONSE_REGULATORY"/>
    <property type="match status" value="1"/>
</dbReference>
<dbReference type="InterPro" id="IPR004358">
    <property type="entry name" value="Sig_transdc_His_kin-like_C"/>
</dbReference>
<evidence type="ECO:0000256" key="4">
    <source>
        <dbReference type="ARBA" id="ARBA00022679"/>
    </source>
</evidence>
<dbReference type="InterPro" id="IPR036890">
    <property type="entry name" value="HATPase_C_sf"/>
</dbReference>
<organism evidence="11 12">
    <name type="scientific">Spongiibacter nanhainus</name>
    <dbReference type="NCBI Taxonomy" id="2794344"/>
    <lineage>
        <taxon>Bacteria</taxon>
        <taxon>Pseudomonadati</taxon>
        <taxon>Pseudomonadota</taxon>
        <taxon>Gammaproteobacteria</taxon>
        <taxon>Cellvibrionales</taxon>
        <taxon>Spongiibacteraceae</taxon>
        <taxon>Spongiibacter</taxon>
    </lineage>
</organism>
<feature type="compositionally biased region" description="Basic and acidic residues" evidence="8">
    <location>
        <begin position="9"/>
        <end position="23"/>
    </location>
</feature>
<dbReference type="PRINTS" id="PR00344">
    <property type="entry name" value="BCTRLSENSOR"/>
</dbReference>
<dbReference type="SUPFAM" id="SSF55785">
    <property type="entry name" value="PYP-like sensor domain (PAS domain)"/>
    <property type="match status" value="2"/>
</dbReference>
<dbReference type="GO" id="GO:0000155">
    <property type="term" value="F:phosphorelay sensor kinase activity"/>
    <property type="evidence" value="ECO:0007669"/>
    <property type="project" value="InterPro"/>
</dbReference>
<feature type="domain" description="Histidine kinase" evidence="9">
    <location>
        <begin position="412"/>
        <end position="625"/>
    </location>
</feature>
<evidence type="ECO:0000256" key="7">
    <source>
        <dbReference type="SAM" id="Coils"/>
    </source>
</evidence>
<dbReference type="Gene3D" id="3.30.565.10">
    <property type="entry name" value="Histidine kinase-like ATPase, C-terminal domain"/>
    <property type="match status" value="1"/>
</dbReference>
<accession>A0A7T4R088</accession>
<evidence type="ECO:0000256" key="6">
    <source>
        <dbReference type="PROSITE-ProRule" id="PRU00169"/>
    </source>
</evidence>
<evidence type="ECO:0000259" key="9">
    <source>
        <dbReference type="PROSITE" id="PS50109"/>
    </source>
</evidence>
<feature type="modified residue" description="4-aspartylphosphate" evidence="6">
    <location>
        <position position="699"/>
    </location>
</feature>
<dbReference type="SMART" id="SM00448">
    <property type="entry name" value="REC"/>
    <property type="match status" value="1"/>
</dbReference>
<dbReference type="FunFam" id="3.30.565.10:FF:000049">
    <property type="entry name" value="Two-component sensor histidine kinase"/>
    <property type="match status" value="1"/>
</dbReference>
<dbReference type="SMART" id="SM00387">
    <property type="entry name" value="HATPase_c"/>
    <property type="match status" value="1"/>
</dbReference>
<dbReference type="PANTHER" id="PTHR43047">
    <property type="entry name" value="TWO-COMPONENT HISTIDINE PROTEIN KINASE"/>
    <property type="match status" value="1"/>
</dbReference>
<dbReference type="Gene3D" id="1.10.287.130">
    <property type="match status" value="1"/>
</dbReference>
<dbReference type="Pfam" id="PF00512">
    <property type="entry name" value="HisKA"/>
    <property type="match status" value="1"/>
</dbReference>
<dbReference type="EMBL" id="CP066167">
    <property type="protein sequence ID" value="QQD17882.1"/>
    <property type="molecule type" value="Genomic_DNA"/>
</dbReference>
<dbReference type="InterPro" id="IPR005467">
    <property type="entry name" value="His_kinase_dom"/>
</dbReference>
<name>A0A7T4R088_9GAMM</name>
<dbReference type="PROSITE" id="PS50109">
    <property type="entry name" value="HIS_KIN"/>
    <property type="match status" value="1"/>
</dbReference>
<evidence type="ECO:0000256" key="3">
    <source>
        <dbReference type="ARBA" id="ARBA00022553"/>
    </source>
</evidence>
<feature type="coiled-coil region" evidence="7">
    <location>
        <begin position="24"/>
        <end position="51"/>
    </location>
</feature>
<dbReference type="RefSeq" id="WP_198569381.1">
    <property type="nucleotide sequence ID" value="NZ_CP066167.1"/>
</dbReference>
<dbReference type="Pfam" id="PF00072">
    <property type="entry name" value="Response_reg"/>
    <property type="match status" value="1"/>
</dbReference>
<dbReference type="InterPro" id="IPR035965">
    <property type="entry name" value="PAS-like_dom_sf"/>
</dbReference>
<evidence type="ECO:0000256" key="2">
    <source>
        <dbReference type="ARBA" id="ARBA00012438"/>
    </source>
</evidence>
<dbReference type="Gene3D" id="3.30.450.20">
    <property type="entry name" value="PAS domain"/>
    <property type="match status" value="2"/>
</dbReference>
<dbReference type="SMART" id="SM00388">
    <property type="entry name" value="HisKA"/>
    <property type="match status" value="1"/>
</dbReference>
<dbReference type="GO" id="GO:0009927">
    <property type="term" value="F:histidine phosphotransfer kinase activity"/>
    <property type="evidence" value="ECO:0007669"/>
    <property type="project" value="TreeGrafter"/>
</dbReference>
<feature type="domain" description="Response regulatory" evidence="10">
    <location>
        <begin position="649"/>
        <end position="765"/>
    </location>
</feature>
<dbReference type="InterPro" id="IPR036097">
    <property type="entry name" value="HisK_dim/P_sf"/>
</dbReference>
<dbReference type="Pfam" id="PF02518">
    <property type="entry name" value="HATPase_c"/>
    <property type="match status" value="1"/>
</dbReference>
<protein>
    <recommendedName>
        <fullName evidence="2">histidine kinase</fullName>
        <ecNumber evidence="2">2.7.13.3</ecNumber>
    </recommendedName>
</protein>
<dbReference type="SUPFAM" id="SSF55874">
    <property type="entry name" value="ATPase domain of HSP90 chaperone/DNA topoisomerase II/histidine kinase"/>
    <property type="match status" value="1"/>
</dbReference>
<dbReference type="Gene3D" id="3.40.50.2300">
    <property type="match status" value="1"/>
</dbReference>
<dbReference type="EC" id="2.7.13.3" evidence="2"/>
<feature type="region of interest" description="Disordered" evidence="8">
    <location>
        <begin position="1"/>
        <end position="23"/>
    </location>
</feature>
<dbReference type="SUPFAM" id="SSF47384">
    <property type="entry name" value="Homodimeric domain of signal transducing histidine kinase"/>
    <property type="match status" value="1"/>
</dbReference>
<dbReference type="InterPro" id="IPR003594">
    <property type="entry name" value="HATPase_dom"/>
</dbReference>